<keyword evidence="5 11" id="KW-0808">Transferase</keyword>
<dbReference type="KEGG" id="srq:SR187_6065"/>
<comment type="subcellular location">
    <subcellularLocation>
        <location evidence="11">Cytoplasm</location>
    </subcellularLocation>
</comment>
<keyword evidence="9 11" id="KW-0057">Aromatic amino acid biosynthesis</keyword>
<dbReference type="GO" id="GO:0004765">
    <property type="term" value="F:shikimate kinase activity"/>
    <property type="evidence" value="ECO:0007669"/>
    <property type="project" value="UniProtKB-UniRule"/>
</dbReference>
<dbReference type="GO" id="GO:0009423">
    <property type="term" value="P:chorismate biosynthetic process"/>
    <property type="evidence" value="ECO:0007669"/>
    <property type="project" value="UniProtKB-UniRule"/>
</dbReference>
<keyword evidence="11" id="KW-0460">Magnesium</keyword>
<comment type="cofactor">
    <cofactor evidence="11">
        <name>Mg(2+)</name>
        <dbReference type="ChEBI" id="CHEBI:18420"/>
    </cofactor>
    <text evidence="11">Binds 1 Mg(2+) ion per subunit.</text>
</comment>
<dbReference type="GO" id="GO:0005524">
    <property type="term" value="F:ATP binding"/>
    <property type="evidence" value="ECO:0007669"/>
    <property type="project" value="UniProtKB-UniRule"/>
</dbReference>
<evidence type="ECO:0000256" key="5">
    <source>
        <dbReference type="ARBA" id="ARBA00022679"/>
    </source>
</evidence>
<comment type="function">
    <text evidence="11">Catalyzes the specific phosphorylation of the 3-hydroxyl group of shikimic acid using ATP as a cosubstrate.</text>
</comment>
<gene>
    <name evidence="11" type="primary">aroK</name>
    <name evidence="12" type="ORF">SR187_6065</name>
</gene>
<evidence type="ECO:0000256" key="6">
    <source>
        <dbReference type="ARBA" id="ARBA00022741"/>
    </source>
</evidence>
<keyword evidence="11" id="KW-0479">Metal-binding</keyword>
<keyword evidence="7 11" id="KW-0418">Kinase</keyword>
<evidence type="ECO:0000313" key="13">
    <source>
        <dbReference type="Proteomes" id="UP000269331"/>
    </source>
</evidence>
<keyword evidence="11" id="KW-0963">Cytoplasm</keyword>
<evidence type="ECO:0000256" key="2">
    <source>
        <dbReference type="ARBA" id="ARBA00006997"/>
    </source>
</evidence>
<dbReference type="EMBL" id="AP018400">
    <property type="protein sequence ID" value="BBA92818.1"/>
    <property type="molecule type" value="Genomic_DNA"/>
</dbReference>
<evidence type="ECO:0000313" key="12">
    <source>
        <dbReference type="EMBL" id="BBA92818.1"/>
    </source>
</evidence>
<keyword evidence="4 11" id="KW-0028">Amino-acid biosynthesis</keyword>
<evidence type="ECO:0000256" key="8">
    <source>
        <dbReference type="ARBA" id="ARBA00022840"/>
    </source>
</evidence>
<feature type="binding site" evidence="11">
    <location>
        <position position="124"/>
    </location>
    <ligand>
        <name>ATP</name>
        <dbReference type="ChEBI" id="CHEBI:30616"/>
    </ligand>
</feature>
<dbReference type="CDD" id="cd00464">
    <property type="entry name" value="SK"/>
    <property type="match status" value="1"/>
</dbReference>
<dbReference type="GO" id="GO:0008652">
    <property type="term" value="P:amino acid biosynthetic process"/>
    <property type="evidence" value="ECO:0007669"/>
    <property type="project" value="UniProtKB-KW"/>
</dbReference>
<name>A0A2Z5U432_9STRE</name>
<dbReference type="Proteomes" id="UP000269331">
    <property type="component" value="Chromosome"/>
</dbReference>
<organism evidence="12 13">
    <name type="scientific">Streptococcus ruminantium</name>
    <dbReference type="NCBI Taxonomy" id="1917441"/>
    <lineage>
        <taxon>Bacteria</taxon>
        <taxon>Bacillati</taxon>
        <taxon>Bacillota</taxon>
        <taxon>Bacilli</taxon>
        <taxon>Lactobacillales</taxon>
        <taxon>Streptococcaceae</taxon>
        <taxon>Streptococcus</taxon>
    </lineage>
</organism>
<evidence type="ECO:0000256" key="1">
    <source>
        <dbReference type="ARBA" id="ARBA00004842"/>
    </source>
</evidence>
<evidence type="ECO:0000256" key="9">
    <source>
        <dbReference type="ARBA" id="ARBA00023141"/>
    </source>
</evidence>
<dbReference type="GO" id="GO:0000287">
    <property type="term" value="F:magnesium ion binding"/>
    <property type="evidence" value="ECO:0007669"/>
    <property type="project" value="UniProtKB-UniRule"/>
</dbReference>
<dbReference type="InterPro" id="IPR031322">
    <property type="entry name" value="Shikimate/glucono_kinase"/>
</dbReference>
<feature type="binding site" evidence="11">
    <location>
        <position position="60"/>
    </location>
    <ligand>
        <name>substrate</name>
    </ligand>
</feature>
<keyword evidence="6 11" id="KW-0547">Nucleotide-binding</keyword>
<dbReference type="GO" id="GO:0009073">
    <property type="term" value="P:aromatic amino acid family biosynthetic process"/>
    <property type="evidence" value="ECO:0007669"/>
    <property type="project" value="UniProtKB-KW"/>
</dbReference>
<comment type="subunit">
    <text evidence="11">Monomer.</text>
</comment>
<evidence type="ECO:0000256" key="10">
    <source>
        <dbReference type="ARBA" id="ARBA00048567"/>
    </source>
</evidence>
<dbReference type="HAMAP" id="MF_00109">
    <property type="entry name" value="Shikimate_kinase"/>
    <property type="match status" value="1"/>
</dbReference>
<proteinExistence type="inferred from homology"/>
<evidence type="ECO:0000256" key="3">
    <source>
        <dbReference type="ARBA" id="ARBA00012154"/>
    </source>
</evidence>
<dbReference type="SUPFAM" id="SSF52540">
    <property type="entry name" value="P-loop containing nucleoside triphosphate hydrolases"/>
    <property type="match status" value="1"/>
</dbReference>
<dbReference type="PANTHER" id="PTHR21087:SF16">
    <property type="entry name" value="SHIKIMATE KINASE 1, CHLOROPLASTIC"/>
    <property type="match status" value="1"/>
</dbReference>
<dbReference type="Gene3D" id="3.40.50.300">
    <property type="entry name" value="P-loop containing nucleotide triphosphate hydrolases"/>
    <property type="match status" value="1"/>
</dbReference>
<comment type="pathway">
    <text evidence="1 11">Metabolic intermediate biosynthesis; chorismate biosynthesis; chorismate from D-erythrose 4-phosphate and phosphoenolpyruvate: step 5/7.</text>
</comment>
<evidence type="ECO:0000256" key="4">
    <source>
        <dbReference type="ARBA" id="ARBA00022605"/>
    </source>
</evidence>
<dbReference type="PANTHER" id="PTHR21087">
    <property type="entry name" value="SHIKIMATE KINASE"/>
    <property type="match status" value="1"/>
</dbReference>
<comment type="caution">
    <text evidence="11">Lacks conserved residue(s) required for the propagation of feature annotation.</text>
</comment>
<protein>
    <recommendedName>
        <fullName evidence="3 11">Shikimate kinase</fullName>
        <shortName evidence="11">SK</shortName>
        <ecNumber evidence="3 11">2.7.1.71</ecNumber>
    </recommendedName>
</protein>
<reference evidence="12 13" key="1">
    <citation type="journal article" date="2018" name="Genome Biol. Evol.">
        <title>Complete Genome Sequence of Streptococcus ruminantium sp. nov. GUT-187T (=DSM 104980T =JCM 31869T), the Type Strain of S. ruminantium, and Comparison with Genome Sequences of Streptococcus suis Strains.</title>
        <authorList>
            <person name="Tohya M."/>
            <person name="Sekizaki T."/>
            <person name="Miyoshi-Akiyama T."/>
        </authorList>
    </citation>
    <scope>NUCLEOTIDE SEQUENCE [LARGE SCALE GENOMIC DNA]</scope>
    <source>
        <strain evidence="12 13">GUT187T</strain>
    </source>
</reference>
<dbReference type="AlphaFoldDB" id="A0A2Z5U432"/>
<dbReference type="InterPro" id="IPR000623">
    <property type="entry name" value="Shikimate_kinase/TSH1"/>
</dbReference>
<feature type="binding site" evidence="11">
    <location>
        <position position="36"/>
    </location>
    <ligand>
        <name>substrate</name>
    </ligand>
</feature>
<keyword evidence="8 11" id="KW-0067">ATP-binding</keyword>
<feature type="binding site" evidence="11">
    <location>
        <position position="142"/>
    </location>
    <ligand>
        <name>substrate</name>
    </ligand>
</feature>
<feature type="binding site" evidence="11">
    <location>
        <position position="83"/>
    </location>
    <ligand>
        <name>substrate</name>
    </ligand>
</feature>
<dbReference type="PROSITE" id="PS01128">
    <property type="entry name" value="SHIKIMATE_KINASE"/>
    <property type="match status" value="1"/>
</dbReference>
<feature type="binding site" evidence="11">
    <location>
        <position position="22"/>
    </location>
    <ligand>
        <name>Mg(2+)</name>
        <dbReference type="ChEBI" id="CHEBI:18420"/>
    </ligand>
</feature>
<dbReference type="InterPro" id="IPR023000">
    <property type="entry name" value="Shikimate_kinase_CS"/>
</dbReference>
<accession>A0A2Z5U432</accession>
<dbReference type="InterPro" id="IPR027417">
    <property type="entry name" value="P-loop_NTPase"/>
</dbReference>
<feature type="binding site" evidence="11">
    <location>
        <begin position="18"/>
        <end position="23"/>
    </location>
    <ligand>
        <name>ATP</name>
        <dbReference type="ChEBI" id="CHEBI:30616"/>
    </ligand>
</feature>
<dbReference type="UniPathway" id="UPA00053">
    <property type="reaction ID" value="UER00088"/>
</dbReference>
<comment type="catalytic activity">
    <reaction evidence="10 11">
        <text>shikimate + ATP = 3-phosphoshikimate + ADP + H(+)</text>
        <dbReference type="Rhea" id="RHEA:13121"/>
        <dbReference type="ChEBI" id="CHEBI:15378"/>
        <dbReference type="ChEBI" id="CHEBI:30616"/>
        <dbReference type="ChEBI" id="CHEBI:36208"/>
        <dbReference type="ChEBI" id="CHEBI:145989"/>
        <dbReference type="ChEBI" id="CHEBI:456216"/>
        <dbReference type="EC" id="2.7.1.71"/>
    </reaction>
</comment>
<dbReference type="PRINTS" id="PR01100">
    <property type="entry name" value="SHIKIMTKNASE"/>
</dbReference>
<comment type="similarity">
    <text evidence="2 11">Belongs to the shikimate kinase family.</text>
</comment>
<dbReference type="EC" id="2.7.1.71" evidence="3 11"/>
<sequence>MFDRLGETMPIVLLGFMGVGKTTVARLLPLPVYDMDRIIEEQIGMSIVDYFDHEGEVAFRQRETQVLQELLNLPEDCLVSTGGGVIKSEVNRKLLVANRENNILLTASFEVAYKRICLDKESERPLFLQLSKEEVKAIYMERISLYQGVANTIINTDHLSPEQVARNILCR</sequence>
<dbReference type="Pfam" id="PF01202">
    <property type="entry name" value="SKI"/>
    <property type="match status" value="1"/>
</dbReference>
<evidence type="ECO:0000256" key="11">
    <source>
        <dbReference type="HAMAP-Rule" id="MF_00109"/>
    </source>
</evidence>
<dbReference type="GO" id="GO:0005829">
    <property type="term" value="C:cytosol"/>
    <property type="evidence" value="ECO:0007669"/>
    <property type="project" value="TreeGrafter"/>
</dbReference>
<evidence type="ECO:0000256" key="7">
    <source>
        <dbReference type="ARBA" id="ARBA00022777"/>
    </source>
</evidence>